<dbReference type="Pfam" id="PF00072">
    <property type="entry name" value="Response_reg"/>
    <property type="match status" value="1"/>
</dbReference>
<dbReference type="InterPro" id="IPR016032">
    <property type="entry name" value="Sig_transdc_resp-reg_C-effctor"/>
</dbReference>
<dbReference type="Pfam" id="PF00196">
    <property type="entry name" value="GerE"/>
    <property type="match status" value="1"/>
</dbReference>
<dbReference type="InterPro" id="IPR036388">
    <property type="entry name" value="WH-like_DNA-bd_sf"/>
</dbReference>
<dbReference type="PANTHER" id="PTHR44688">
    <property type="entry name" value="DNA-BINDING TRANSCRIPTIONAL ACTIVATOR DEVR_DOSR"/>
    <property type="match status" value="1"/>
</dbReference>
<dbReference type="PROSITE" id="PS50110">
    <property type="entry name" value="RESPONSE_REGULATORY"/>
    <property type="match status" value="1"/>
</dbReference>
<accession>A0A6P0UDY1</accession>
<evidence type="ECO:0000259" key="5">
    <source>
        <dbReference type="PROSITE" id="PS50043"/>
    </source>
</evidence>
<dbReference type="GO" id="GO:0003677">
    <property type="term" value="F:DNA binding"/>
    <property type="evidence" value="ECO:0007669"/>
    <property type="project" value="UniProtKB-KW"/>
</dbReference>
<name>A0A6P0UDY1_9FLAO</name>
<dbReference type="GO" id="GO:0006355">
    <property type="term" value="P:regulation of DNA-templated transcription"/>
    <property type="evidence" value="ECO:0007669"/>
    <property type="project" value="InterPro"/>
</dbReference>
<evidence type="ECO:0000256" key="3">
    <source>
        <dbReference type="ARBA" id="ARBA00023163"/>
    </source>
</evidence>
<comment type="caution">
    <text evidence="7">The sequence shown here is derived from an EMBL/GenBank/DDBJ whole genome shotgun (WGS) entry which is preliminary data.</text>
</comment>
<evidence type="ECO:0000259" key="6">
    <source>
        <dbReference type="PROSITE" id="PS50110"/>
    </source>
</evidence>
<keyword evidence="8" id="KW-1185">Reference proteome</keyword>
<dbReference type="PANTHER" id="PTHR44688:SF16">
    <property type="entry name" value="DNA-BINDING TRANSCRIPTIONAL ACTIVATOR DEVR_DOSR"/>
    <property type="match status" value="1"/>
</dbReference>
<dbReference type="PRINTS" id="PR00038">
    <property type="entry name" value="HTHLUXR"/>
</dbReference>
<reference evidence="7 8" key="1">
    <citation type="submission" date="2020-01" db="EMBL/GenBank/DDBJ databases">
        <title>Muriicola jejuensis KCTC 22299.</title>
        <authorList>
            <person name="Wang G."/>
        </authorList>
    </citation>
    <scope>NUCLEOTIDE SEQUENCE [LARGE SCALE GENOMIC DNA]</scope>
    <source>
        <strain evidence="7 8">KCTC 22299</strain>
    </source>
</reference>
<protein>
    <submittedName>
        <fullName evidence="7">Response regulator</fullName>
    </submittedName>
</protein>
<keyword evidence="3" id="KW-0804">Transcription</keyword>
<comment type="caution">
    <text evidence="4">Lacks conserved residue(s) required for the propagation of feature annotation.</text>
</comment>
<dbReference type="Gene3D" id="3.40.50.2300">
    <property type="match status" value="1"/>
</dbReference>
<dbReference type="GO" id="GO:0000160">
    <property type="term" value="P:phosphorelay signal transduction system"/>
    <property type="evidence" value="ECO:0007669"/>
    <property type="project" value="InterPro"/>
</dbReference>
<evidence type="ECO:0000256" key="2">
    <source>
        <dbReference type="ARBA" id="ARBA00023125"/>
    </source>
</evidence>
<evidence type="ECO:0000256" key="1">
    <source>
        <dbReference type="ARBA" id="ARBA00023015"/>
    </source>
</evidence>
<dbReference type="EMBL" id="JAABOP010000004">
    <property type="protein sequence ID" value="NER11454.1"/>
    <property type="molecule type" value="Genomic_DNA"/>
</dbReference>
<dbReference type="PROSITE" id="PS00622">
    <property type="entry name" value="HTH_LUXR_1"/>
    <property type="match status" value="1"/>
</dbReference>
<dbReference type="AlphaFoldDB" id="A0A6P0UDY1"/>
<evidence type="ECO:0000313" key="8">
    <source>
        <dbReference type="Proteomes" id="UP000468443"/>
    </source>
</evidence>
<evidence type="ECO:0000313" key="7">
    <source>
        <dbReference type="EMBL" id="NER11454.1"/>
    </source>
</evidence>
<dbReference type="SUPFAM" id="SSF52172">
    <property type="entry name" value="CheY-like"/>
    <property type="match status" value="1"/>
</dbReference>
<dbReference type="SMART" id="SM00421">
    <property type="entry name" value="HTH_LUXR"/>
    <property type="match status" value="1"/>
</dbReference>
<keyword evidence="2" id="KW-0238">DNA-binding</keyword>
<gene>
    <name evidence="7" type="ORF">GWK09_13045</name>
</gene>
<feature type="domain" description="HTH luxR-type" evidence="5">
    <location>
        <begin position="134"/>
        <end position="199"/>
    </location>
</feature>
<feature type="domain" description="Response regulatory" evidence="6">
    <location>
        <begin position="1"/>
        <end position="115"/>
    </location>
</feature>
<dbReference type="Gene3D" id="1.10.10.10">
    <property type="entry name" value="Winged helix-like DNA-binding domain superfamily/Winged helix DNA-binding domain"/>
    <property type="match status" value="1"/>
</dbReference>
<dbReference type="SMART" id="SM00448">
    <property type="entry name" value="REC"/>
    <property type="match status" value="1"/>
</dbReference>
<evidence type="ECO:0000256" key="4">
    <source>
        <dbReference type="PROSITE-ProRule" id="PRU00169"/>
    </source>
</evidence>
<dbReference type="CDD" id="cd06170">
    <property type="entry name" value="LuxR_C_like"/>
    <property type="match status" value="1"/>
</dbReference>
<dbReference type="InterPro" id="IPR000792">
    <property type="entry name" value="Tscrpt_reg_LuxR_C"/>
</dbReference>
<dbReference type="PROSITE" id="PS50043">
    <property type="entry name" value="HTH_LUXR_2"/>
    <property type="match status" value="1"/>
</dbReference>
<sequence length="201" mass="23301">MVIDSDPRFHERYSYYFSSYREYDLAGMYWRVEDALADFDRVCPDIVLSETSFSGLSGIDGLNEFQKAENQAVVIMVSLEDQYEMIMQAFRHGAEGYLTKPVGKKRLRQALNAVRKEGAALSHDVAKKLISMYRRKTYQHFSERENQIIEWLSKGATYKEIADQLYVTPSTVNFHIQNIYLKLDVNSKSEALKKIRQMDAA</sequence>
<dbReference type="SUPFAM" id="SSF46894">
    <property type="entry name" value="C-terminal effector domain of the bipartite response regulators"/>
    <property type="match status" value="1"/>
</dbReference>
<dbReference type="Proteomes" id="UP000468443">
    <property type="component" value="Unassembled WGS sequence"/>
</dbReference>
<proteinExistence type="predicted"/>
<organism evidence="7 8">
    <name type="scientific">Muriicola jejuensis</name>
    <dbReference type="NCBI Taxonomy" id="504488"/>
    <lineage>
        <taxon>Bacteria</taxon>
        <taxon>Pseudomonadati</taxon>
        <taxon>Bacteroidota</taxon>
        <taxon>Flavobacteriia</taxon>
        <taxon>Flavobacteriales</taxon>
        <taxon>Flavobacteriaceae</taxon>
        <taxon>Muriicola</taxon>
    </lineage>
</organism>
<dbReference type="InterPro" id="IPR011006">
    <property type="entry name" value="CheY-like_superfamily"/>
</dbReference>
<keyword evidence="1" id="KW-0805">Transcription regulation</keyword>
<dbReference type="InterPro" id="IPR001789">
    <property type="entry name" value="Sig_transdc_resp-reg_receiver"/>
</dbReference>